<name>C7NFJ1_KYTSD</name>
<dbReference type="RefSeq" id="WP_012802341.1">
    <property type="nucleotide sequence ID" value="NC_013169.1"/>
</dbReference>
<sequence>MSRHADRTRAFAAVSSAEFATLASGDPVTPEAGWQLAGEPGVEPPEEASEEAMEAAADAAVARSWPVLVLAADLEGSSGPQPTQELRLRDVAAFHLGDDVVSNGRLEAGPPWELSWYDAAEVDEVRRLLG</sequence>
<proteinExistence type="predicted"/>
<evidence type="ECO:0000313" key="2">
    <source>
        <dbReference type="EMBL" id="ACV05926.1"/>
    </source>
</evidence>
<protein>
    <submittedName>
        <fullName evidence="2">Uncharacterized protein</fullName>
    </submittedName>
</protein>
<evidence type="ECO:0000313" key="3">
    <source>
        <dbReference type="Proteomes" id="UP000006666"/>
    </source>
</evidence>
<dbReference type="AlphaFoldDB" id="C7NFJ1"/>
<organism evidence="2 3">
    <name type="scientific">Kytococcus sedentarius (strain ATCC 14392 / DSM 20547 / JCM 11482 / CCUG 33030 / NBRC 15357 / NCTC 11040 / CCM 314 / 541)</name>
    <name type="common">Micrococcus sedentarius</name>
    <dbReference type="NCBI Taxonomy" id="478801"/>
    <lineage>
        <taxon>Bacteria</taxon>
        <taxon>Bacillati</taxon>
        <taxon>Actinomycetota</taxon>
        <taxon>Actinomycetes</taxon>
        <taxon>Micrococcales</taxon>
        <taxon>Kytococcaceae</taxon>
        <taxon>Kytococcus</taxon>
    </lineage>
</organism>
<evidence type="ECO:0000256" key="1">
    <source>
        <dbReference type="SAM" id="MobiDB-lite"/>
    </source>
</evidence>
<accession>C7NFJ1</accession>
<keyword evidence="3" id="KW-1185">Reference proteome</keyword>
<dbReference type="EMBL" id="CP001686">
    <property type="protein sequence ID" value="ACV05926.1"/>
    <property type="molecule type" value="Genomic_DNA"/>
</dbReference>
<dbReference type="HOGENOM" id="CLU_1935286_0_0_11"/>
<gene>
    <name evidence="2" type="ordered locus">Ksed_08730</name>
</gene>
<reference evidence="2 3" key="1">
    <citation type="journal article" date="2009" name="Stand. Genomic Sci.">
        <title>Complete genome sequence of Kytococcus sedentarius type strain (541).</title>
        <authorList>
            <person name="Sims D."/>
            <person name="Brettin T."/>
            <person name="Detter J.C."/>
            <person name="Han C."/>
            <person name="Lapidus A."/>
            <person name="Copeland A."/>
            <person name="Glavina Del Rio T."/>
            <person name="Nolan M."/>
            <person name="Chen F."/>
            <person name="Lucas S."/>
            <person name="Tice H."/>
            <person name="Cheng J.F."/>
            <person name="Bruce D."/>
            <person name="Goodwin L."/>
            <person name="Pitluck S."/>
            <person name="Ovchinnikova G."/>
            <person name="Pati A."/>
            <person name="Ivanova N."/>
            <person name="Mavrommatis K."/>
            <person name="Chen A."/>
            <person name="Palaniappan K."/>
            <person name="D'haeseleer P."/>
            <person name="Chain P."/>
            <person name="Bristow J."/>
            <person name="Eisen J.A."/>
            <person name="Markowitz V."/>
            <person name="Hugenholtz P."/>
            <person name="Schneider S."/>
            <person name="Goker M."/>
            <person name="Pukall R."/>
            <person name="Kyrpides N.C."/>
            <person name="Klenk H.P."/>
        </authorList>
    </citation>
    <scope>NUCLEOTIDE SEQUENCE [LARGE SCALE GENOMIC DNA]</scope>
    <source>
        <strain evidence="3">ATCC 14392 / DSM 20547 / JCM 11482 / CCUG 33030 / NBRC 15357 / NCTC 11040 / CCM 314 / 541</strain>
    </source>
</reference>
<dbReference type="Proteomes" id="UP000006666">
    <property type="component" value="Chromosome"/>
</dbReference>
<dbReference type="KEGG" id="kse:Ksed_08730"/>
<feature type="region of interest" description="Disordered" evidence="1">
    <location>
        <begin position="23"/>
        <end position="49"/>
    </location>
</feature>